<dbReference type="Gene3D" id="3.40.630.30">
    <property type="match status" value="1"/>
</dbReference>
<dbReference type="OrthoDB" id="9815041at2"/>
<dbReference type="EMBL" id="JXRQ01000015">
    <property type="protein sequence ID" value="KIL51419.1"/>
    <property type="molecule type" value="Genomic_DNA"/>
</dbReference>
<dbReference type="RefSeq" id="WP_052473972.1">
    <property type="nucleotide sequence ID" value="NZ_JXRQ01000015.1"/>
</dbReference>
<sequence>MLNNSDIHIHRVNPADPLPDISSLIEESLSKGFRFLQRLKDDYDSGLNRFSLEGDGLWYITNLNSEVIAIGGINRQESADDEAIGRLRRFYVRGAERGKSVGAILLARILTLSADHFDKVVLFTDTVKAAHFYEKHGFLKADSDCHYSHFKKLKSQRIL</sequence>
<organism evidence="2 3">
    <name type="scientific">Jeotgalibacillus alimentarius</name>
    <dbReference type="NCBI Taxonomy" id="135826"/>
    <lineage>
        <taxon>Bacteria</taxon>
        <taxon>Bacillati</taxon>
        <taxon>Bacillota</taxon>
        <taxon>Bacilli</taxon>
        <taxon>Bacillales</taxon>
        <taxon>Caryophanaceae</taxon>
        <taxon>Jeotgalibacillus</taxon>
    </lineage>
</organism>
<dbReference type="InterPro" id="IPR016181">
    <property type="entry name" value="Acyl_CoA_acyltransferase"/>
</dbReference>
<dbReference type="STRING" id="135826.KP77_09310"/>
<keyword evidence="3" id="KW-1185">Reference proteome</keyword>
<dbReference type="InterPro" id="IPR000182">
    <property type="entry name" value="GNAT_dom"/>
</dbReference>
<evidence type="ECO:0000313" key="3">
    <source>
        <dbReference type="Proteomes" id="UP000031950"/>
    </source>
</evidence>
<dbReference type="PATRIC" id="fig|135826.4.peg.926"/>
<name>A0A0C2SBS8_9BACL</name>
<comment type="caution">
    <text evidence="2">The sequence shown here is derived from an EMBL/GenBank/DDBJ whole genome shotgun (WGS) entry which is preliminary data.</text>
</comment>
<dbReference type="Proteomes" id="UP000031950">
    <property type="component" value="Unassembled WGS sequence"/>
</dbReference>
<reference evidence="2 3" key="1">
    <citation type="submission" date="2015-01" db="EMBL/GenBank/DDBJ databases">
        <title>Genome sequence of Jeotgalibacillus alimentarius.</title>
        <authorList>
            <person name="Goh K.M."/>
            <person name="Chan K.-G."/>
            <person name="Yaakop A.S."/>
            <person name="Ee R."/>
            <person name="Gan H.M."/>
            <person name="Chan C.S."/>
        </authorList>
    </citation>
    <scope>NUCLEOTIDE SEQUENCE [LARGE SCALE GENOMIC DNA]</scope>
    <source>
        <strain evidence="2 3">YKJ-13</strain>
    </source>
</reference>
<dbReference type="AlphaFoldDB" id="A0A0C2SBS8"/>
<evidence type="ECO:0000313" key="2">
    <source>
        <dbReference type="EMBL" id="KIL51419.1"/>
    </source>
</evidence>
<dbReference type="SUPFAM" id="SSF55729">
    <property type="entry name" value="Acyl-CoA N-acyltransferases (Nat)"/>
    <property type="match status" value="1"/>
</dbReference>
<feature type="domain" description="N-acetyltransferase" evidence="1">
    <location>
        <begin position="19"/>
        <end position="159"/>
    </location>
</feature>
<accession>A0A0C2SBS8</accession>
<dbReference type="PROSITE" id="PS51186">
    <property type="entry name" value="GNAT"/>
    <property type="match status" value="1"/>
</dbReference>
<dbReference type="Pfam" id="PF13508">
    <property type="entry name" value="Acetyltransf_7"/>
    <property type="match status" value="1"/>
</dbReference>
<protein>
    <recommendedName>
        <fullName evidence="1">N-acetyltransferase domain-containing protein</fullName>
    </recommendedName>
</protein>
<evidence type="ECO:0000259" key="1">
    <source>
        <dbReference type="PROSITE" id="PS51186"/>
    </source>
</evidence>
<dbReference type="GO" id="GO:0016747">
    <property type="term" value="F:acyltransferase activity, transferring groups other than amino-acyl groups"/>
    <property type="evidence" value="ECO:0007669"/>
    <property type="project" value="InterPro"/>
</dbReference>
<proteinExistence type="predicted"/>
<gene>
    <name evidence="2" type="ORF">KP77_09310</name>
</gene>